<dbReference type="Gene3D" id="3.30.390.10">
    <property type="entry name" value="Enolase-like, N-terminal domain"/>
    <property type="match status" value="1"/>
</dbReference>
<comment type="caution">
    <text evidence="7">The sequence shown here is derived from an EMBL/GenBank/DDBJ whole genome shotgun (WGS) entry which is preliminary data.</text>
</comment>
<protein>
    <recommendedName>
        <fullName evidence="5">o-succinylbenzoate synthase</fullName>
        <ecNumber evidence="5">4.2.1.113</ecNumber>
    </recommendedName>
</protein>
<dbReference type="RefSeq" id="WP_055032473.1">
    <property type="nucleotide sequence ID" value="NZ_LKBG01000189.1"/>
</dbReference>
<dbReference type="InterPro" id="IPR036849">
    <property type="entry name" value="Enolase-like_C_sf"/>
</dbReference>
<evidence type="ECO:0000256" key="4">
    <source>
        <dbReference type="ARBA" id="ARBA00023239"/>
    </source>
</evidence>
<dbReference type="SFLD" id="SFLDG00180">
    <property type="entry name" value="muconate_cycloisomerase"/>
    <property type="match status" value="1"/>
</dbReference>
<dbReference type="SUPFAM" id="SSF51604">
    <property type="entry name" value="Enolase C-terminal domain-like"/>
    <property type="match status" value="1"/>
</dbReference>
<dbReference type="InterPro" id="IPR013341">
    <property type="entry name" value="Mandelate_racemase_N_dom"/>
</dbReference>
<organism evidence="7 8">
    <name type="scientific">Acidiplasma aeolicum</name>
    <dbReference type="NCBI Taxonomy" id="507754"/>
    <lineage>
        <taxon>Archaea</taxon>
        <taxon>Methanobacteriati</taxon>
        <taxon>Thermoplasmatota</taxon>
        <taxon>Thermoplasmata</taxon>
        <taxon>Thermoplasmatales</taxon>
        <taxon>Ferroplasmaceae</taxon>
        <taxon>Acidiplasma</taxon>
    </lineage>
</organism>
<dbReference type="PANTHER" id="PTHR48073">
    <property type="entry name" value="O-SUCCINYLBENZOATE SYNTHASE-RELATED"/>
    <property type="match status" value="1"/>
</dbReference>
<dbReference type="CDD" id="cd03317">
    <property type="entry name" value="NAAAR"/>
    <property type="match status" value="1"/>
</dbReference>
<dbReference type="PANTHER" id="PTHR48073:SF5">
    <property type="entry name" value="O-SUCCINYLBENZOATE SYNTHASE"/>
    <property type="match status" value="1"/>
</dbReference>
<keyword evidence="3" id="KW-0460">Magnesium</keyword>
<dbReference type="GO" id="GO:0046872">
    <property type="term" value="F:metal ion binding"/>
    <property type="evidence" value="ECO:0007669"/>
    <property type="project" value="UniProtKB-KW"/>
</dbReference>
<evidence type="ECO:0000313" key="8">
    <source>
        <dbReference type="Proteomes" id="UP000050320"/>
    </source>
</evidence>
<dbReference type="SFLD" id="SFLDS00001">
    <property type="entry name" value="Enolase"/>
    <property type="match status" value="1"/>
</dbReference>
<evidence type="ECO:0000256" key="2">
    <source>
        <dbReference type="ARBA" id="ARBA00022723"/>
    </source>
</evidence>
<evidence type="ECO:0000259" key="6">
    <source>
        <dbReference type="SMART" id="SM00922"/>
    </source>
</evidence>
<dbReference type="InterPro" id="IPR010197">
    <property type="entry name" value="OSBS/NAAAR"/>
</dbReference>
<dbReference type="Gene3D" id="3.20.20.120">
    <property type="entry name" value="Enolase-like C-terminal domain"/>
    <property type="match status" value="1"/>
</dbReference>
<feature type="domain" description="Mandelate racemase/muconate lactonizing enzyme C-terminal" evidence="6">
    <location>
        <begin position="136"/>
        <end position="228"/>
    </location>
</feature>
<name>A0A0Q0RRF1_9ARCH</name>
<sequence>MKLEYYLLDMPLIVPFKTSFGTDVNRKPLIFRLEHNGIVSYSESVTDQDPFYSYEDNDTALHVIKRYLAQNIKDVPDPEEFLTRSSNIKGHNMAKAALEMLLYDYRAREMGKPLHEFLGDSRGYANVGISIGMDNINKMIKRIDDALKLKYKRIKVKIMKGEELKIVSAIRDVYPDINLSVDANSDYTEKDFELLKKLDKFNLVYIEQPLYHDDLIYHARLAREISTPICLDESITSPEKAQKAFDIGACSVINIKPGRVSGLTNSLKIARIARENNGHVWIGGMLETGVGRSYNIAMASNKLIDYPGDTSPNSKYYIRDIVKNPYNMEDGIIKDYNGAGNGIEIDEELINKYAVERGVIF</sequence>
<dbReference type="EC" id="4.2.1.113" evidence="5"/>
<dbReference type="EMBL" id="LKBG01000189">
    <property type="protein sequence ID" value="KQB34918.1"/>
    <property type="molecule type" value="Genomic_DNA"/>
</dbReference>
<accession>A0A0Q0RRF1</accession>
<dbReference type="UniPathway" id="UPA00079"/>
<evidence type="ECO:0000313" key="7">
    <source>
        <dbReference type="EMBL" id="KQB34918.1"/>
    </source>
</evidence>
<keyword evidence="4" id="KW-0456">Lyase</keyword>
<dbReference type="NCBIfam" id="TIGR01928">
    <property type="entry name" value="menC_lowGC_arch"/>
    <property type="match status" value="1"/>
</dbReference>
<dbReference type="Proteomes" id="UP000050320">
    <property type="component" value="Unassembled WGS sequence"/>
</dbReference>
<evidence type="ECO:0000256" key="1">
    <source>
        <dbReference type="ARBA" id="ARBA00001968"/>
    </source>
</evidence>
<dbReference type="AlphaFoldDB" id="A0A0Q0RRF1"/>
<dbReference type="OrthoDB" id="372081at2157"/>
<keyword evidence="2" id="KW-0479">Metal-binding</keyword>
<dbReference type="InterPro" id="IPR029017">
    <property type="entry name" value="Enolase-like_N"/>
</dbReference>
<evidence type="ECO:0000256" key="5">
    <source>
        <dbReference type="ARBA" id="ARBA00029491"/>
    </source>
</evidence>
<gene>
    <name evidence="7" type="ORF">AOG54_03500</name>
</gene>
<reference evidence="7 8" key="1">
    <citation type="submission" date="2015-09" db="EMBL/GenBank/DDBJ databases">
        <title>Heavy metals and arsenic resistance mechanisms in polyextremophilic archaea of the family Ferroplasmaceae.</title>
        <authorList>
            <person name="Bulaev A.G."/>
            <person name="Kanygina A.V."/>
        </authorList>
    </citation>
    <scope>NUCLEOTIDE SEQUENCE [LARGE SCALE GENOMIC DNA]</scope>
    <source>
        <strain evidence="7 8">VT</strain>
    </source>
</reference>
<keyword evidence="8" id="KW-1185">Reference proteome</keyword>
<dbReference type="Pfam" id="PF13378">
    <property type="entry name" value="MR_MLE_C"/>
    <property type="match status" value="1"/>
</dbReference>
<dbReference type="GO" id="GO:0016854">
    <property type="term" value="F:racemase and epimerase activity"/>
    <property type="evidence" value="ECO:0007669"/>
    <property type="project" value="UniProtKB-ARBA"/>
</dbReference>
<dbReference type="InterPro" id="IPR029065">
    <property type="entry name" value="Enolase_C-like"/>
</dbReference>
<proteinExistence type="predicted"/>
<dbReference type="GO" id="GO:0009234">
    <property type="term" value="P:menaquinone biosynthetic process"/>
    <property type="evidence" value="ECO:0007669"/>
    <property type="project" value="UniProtKB-UniPathway"/>
</dbReference>
<evidence type="ECO:0000256" key="3">
    <source>
        <dbReference type="ARBA" id="ARBA00022842"/>
    </source>
</evidence>
<dbReference type="InterPro" id="IPR013342">
    <property type="entry name" value="Mandelate_racemase_C"/>
</dbReference>
<dbReference type="UniPathway" id="UPA01057">
    <property type="reaction ID" value="UER00165"/>
</dbReference>
<dbReference type="SUPFAM" id="SSF54826">
    <property type="entry name" value="Enolase N-terminal domain-like"/>
    <property type="match status" value="1"/>
</dbReference>
<dbReference type="GO" id="GO:0043748">
    <property type="term" value="F:O-succinylbenzoate synthase activity"/>
    <property type="evidence" value="ECO:0007669"/>
    <property type="project" value="UniProtKB-EC"/>
</dbReference>
<dbReference type="SMART" id="SM00922">
    <property type="entry name" value="MR_MLE"/>
    <property type="match status" value="1"/>
</dbReference>
<comment type="cofactor">
    <cofactor evidence="1">
        <name>a divalent metal cation</name>
        <dbReference type="ChEBI" id="CHEBI:60240"/>
    </cofactor>
</comment>
<dbReference type="SFLD" id="SFLDF00009">
    <property type="entry name" value="o-succinylbenzoate_synthase"/>
    <property type="match status" value="1"/>
</dbReference>
<dbReference type="Pfam" id="PF02746">
    <property type="entry name" value="MR_MLE_N"/>
    <property type="match status" value="1"/>
</dbReference>